<proteinExistence type="predicted"/>
<reference evidence="1 2" key="1">
    <citation type="submission" date="2018-10" db="EMBL/GenBank/DDBJ databases">
        <title>Fifty Aureobasidium pullulans genomes reveal a recombining polyextremotolerant generalist.</title>
        <authorList>
            <person name="Gostincar C."/>
            <person name="Turk M."/>
            <person name="Zajc J."/>
            <person name="Gunde-Cimerman N."/>
        </authorList>
    </citation>
    <scope>NUCLEOTIDE SEQUENCE [LARGE SCALE GENOMIC DNA]</scope>
    <source>
        <strain evidence="1 2">EXF-10751</strain>
    </source>
</reference>
<dbReference type="AlphaFoldDB" id="A0A4S8Z7Y2"/>
<accession>A0A4S8Z7Y2</accession>
<dbReference type="EMBL" id="QZAN01000035">
    <property type="protein sequence ID" value="THW62673.1"/>
    <property type="molecule type" value="Genomic_DNA"/>
</dbReference>
<comment type="caution">
    <text evidence="1">The sequence shown here is derived from an EMBL/GenBank/DDBJ whole genome shotgun (WGS) entry which is preliminary data.</text>
</comment>
<evidence type="ECO:0008006" key="3">
    <source>
        <dbReference type="Google" id="ProtNLM"/>
    </source>
</evidence>
<sequence length="440" mass="49399">MADTPKTDSTAPFRLMDLPNELIRAICFDDDGLKGKDLKSLRLVNKHISDFASDSFAEFYLESFTVVMTRSSIQAFIDISRHPRFSRYVHTVDISPVCASPQGLIVLAQNLTPVPMETDKRKKKAEPSHKEVCFYTNRYFAEKGLRSSGDAQKMLGTAFDMLAKRDQHLGLAFDVNESNPVGAKGYLYNRPFNEFGNDDRIWAPIWKETIQTTIKAIHEHECKINGLSIEGAQLGSYHWISILCTRGIEAELATVCRQLESITINFDIGGLEPPLLSAKRILSAATNLKHISIGAVSDEFHSFVNAQILDCIPSPSIESVGLFTFAINQLDLMRFLTKHQAAIQGITLRNCRLQGSWESLTVWVRDHLPKLDHLEMDGVWDRLDDGPGYVQEGPLIKIVPGEDMKARINEILKDGRQKEIKEAEVNKETGARGEVHTDDE</sequence>
<gene>
    <name evidence="1" type="ORF">D6D20_04132</name>
</gene>
<name>A0A4S8Z7Y2_AURPU</name>
<evidence type="ECO:0000313" key="1">
    <source>
        <dbReference type="EMBL" id="THW62673.1"/>
    </source>
</evidence>
<protein>
    <recommendedName>
        <fullName evidence="3">F-box domain-containing protein</fullName>
    </recommendedName>
</protein>
<dbReference type="Proteomes" id="UP000310421">
    <property type="component" value="Unassembled WGS sequence"/>
</dbReference>
<organism evidence="1 2">
    <name type="scientific">Aureobasidium pullulans</name>
    <name type="common">Black yeast</name>
    <name type="synonym">Pullularia pullulans</name>
    <dbReference type="NCBI Taxonomy" id="5580"/>
    <lineage>
        <taxon>Eukaryota</taxon>
        <taxon>Fungi</taxon>
        <taxon>Dikarya</taxon>
        <taxon>Ascomycota</taxon>
        <taxon>Pezizomycotina</taxon>
        <taxon>Dothideomycetes</taxon>
        <taxon>Dothideomycetidae</taxon>
        <taxon>Dothideales</taxon>
        <taxon>Saccotheciaceae</taxon>
        <taxon>Aureobasidium</taxon>
    </lineage>
</organism>
<evidence type="ECO:0000313" key="2">
    <source>
        <dbReference type="Proteomes" id="UP000310421"/>
    </source>
</evidence>